<keyword evidence="2" id="KW-0597">Phosphoprotein</keyword>
<feature type="domain" description="HPt" evidence="3">
    <location>
        <begin position="20"/>
        <end position="112"/>
    </location>
</feature>
<evidence type="ECO:0000259" key="3">
    <source>
        <dbReference type="PROSITE" id="PS50894"/>
    </source>
</evidence>
<evidence type="ECO:0000256" key="1">
    <source>
        <dbReference type="ARBA" id="ARBA00023012"/>
    </source>
</evidence>
<evidence type="ECO:0000313" key="4">
    <source>
        <dbReference type="EMBL" id="SLN43334.1"/>
    </source>
</evidence>
<reference evidence="5" key="1">
    <citation type="submission" date="2017-03" db="EMBL/GenBank/DDBJ databases">
        <authorList>
            <person name="Rodrigo-Torres L."/>
            <person name="Arahal R.D."/>
            <person name="Lucena T."/>
        </authorList>
    </citation>
    <scope>NUCLEOTIDE SEQUENCE [LARGE SCALE GENOMIC DNA]</scope>
    <source>
        <strain evidence="5">CECT 8411</strain>
    </source>
</reference>
<keyword evidence="1" id="KW-0902">Two-component regulatory system</keyword>
<accession>A0A1X6Z8G1</accession>
<organism evidence="4 5">
    <name type="scientific">Ruegeria meonggei</name>
    <dbReference type="NCBI Taxonomy" id="1446476"/>
    <lineage>
        <taxon>Bacteria</taxon>
        <taxon>Pseudomonadati</taxon>
        <taxon>Pseudomonadota</taxon>
        <taxon>Alphaproteobacteria</taxon>
        <taxon>Rhodobacterales</taxon>
        <taxon>Roseobacteraceae</taxon>
        <taxon>Ruegeria</taxon>
    </lineage>
</organism>
<protein>
    <submittedName>
        <fullName evidence="4">Hpt domain protein</fullName>
    </submittedName>
</protein>
<dbReference type="Proteomes" id="UP000193778">
    <property type="component" value="Unassembled WGS sequence"/>
</dbReference>
<dbReference type="EMBL" id="FWFP01000005">
    <property type="protein sequence ID" value="SLN43334.1"/>
    <property type="molecule type" value="Genomic_DNA"/>
</dbReference>
<dbReference type="SUPFAM" id="SSF47226">
    <property type="entry name" value="Histidine-containing phosphotransfer domain, HPT domain"/>
    <property type="match status" value="1"/>
</dbReference>
<dbReference type="GO" id="GO:0000160">
    <property type="term" value="P:phosphorelay signal transduction system"/>
    <property type="evidence" value="ECO:0007669"/>
    <property type="project" value="UniProtKB-KW"/>
</dbReference>
<sequence length="114" mass="12770">MRGTVVINWTRVIQLRDEVGASEFGEVVQIFFDEVQEAIERLNNDTARRDLEQNLHFLKGSALSLGFDRFSRLCQDGERNAAAGNPAEVDLPAILTAYDESRRAFQAELTANLA</sequence>
<gene>
    <name evidence="4" type="ORF">RUM8411_01962</name>
</gene>
<dbReference type="GO" id="GO:0004672">
    <property type="term" value="F:protein kinase activity"/>
    <property type="evidence" value="ECO:0007669"/>
    <property type="project" value="UniProtKB-ARBA"/>
</dbReference>
<dbReference type="PROSITE" id="PS50894">
    <property type="entry name" value="HPT"/>
    <property type="match status" value="1"/>
</dbReference>
<dbReference type="CDD" id="cd00088">
    <property type="entry name" value="HPT"/>
    <property type="match status" value="1"/>
</dbReference>
<feature type="modified residue" description="Phosphohistidine" evidence="2">
    <location>
        <position position="56"/>
    </location>
</feature>
<proteinExistence type="predicted"/>
<dbReference type="AlphaFoldDB" id="A0A1X6Z8G1"/>
<dbReference type="Gene3D" id="1.20.120.160">
    <property type="entry name" value="HPT domain"/>
    <property type="match status" value="1"/>
</dbReference>
<name>A0A1X6Z8G1_9RHOB</name>
<evidence type="ECO:0000256" key="2">
    <source>
        <dbReference type="PROSITE-ProRule" id="PRU00110"/>
    </source>
</evidence>
<evidence type="ECO:0000313" key="5">
    <source>
        <dbReference type="Proteomes" id="UP000193778"/>
    </source>
</evidence>
<dbReference type="InterPro" id="IPR036641">
    <property type="entry name" value="HPT_dom_sf"/>
</dbReference>
<keyword evidence="5" id="KW-1185">Reference proteome</keyword>
<dbReference type="InterPro" id="IPR008207">
    <property type="entry name" value="Sig_transdc_His_kin_Hpt_dom"/>
</dbReference>
<dbReference type="Pfam" id="PF01627">
    <property type="entry name" value="Hpt"/>
    <property type="match status" value="1"/>
</dbReference>